<dbReference type="Pfam" id="PF03009">
    <property type="entry name" value="GDPD"/>
    <property type="match status" value="1"/>
</dbReference>
<feature type="signal peptide" evidence="1">
    <location>
        <begin position="1"/>
        <end position="22"/>
    </location>
</feature>
<dbReference type="RefSeq" id="WP_004309597.1">
    <property type="nucleotide sequence ID" value="NZ_CAXTIO010000010.1"/>
</dbReference>
<dbReference type="EMBL" id="JAQNZF010000005">
    <property type="protein sequence ID" value="MDC2741714.1"/>
    <property type="molecule type" value="Genomic_DNA"/>
</dbReference>
<reference evidence="5" key="2">
    <citation type="submission" date="2022-10" db="EMBL/GenBank/DDBJ databases">
        <title>Human gut microbiome strain richness.</title>
        <authorList>
            <person name="Chen-Liaw A."/>
        </authorList>
    </citation>
    <scope>NUCLEOTIDE SEQUENCE</scope>
    <source>
        <strain evidence="5">BSD2780120875st1_E1_BSD2780120875_150330</strain>
    </source>
</reference>
<sequence length="312" mass="35373">MNMKKRILFAGLLLLLTLSTFAATPVTSGKTNAQKIVEAIHNPKTDYVVVVSHRGDWRDYPENSIPAIESIIRMGVDVMELDLKLTADSVLVLCHDGTIDRTTTGKGRVSDVTYDYIKNCFLKTGHNCPTKYKMPTLKEALAVCKDRIVVNIDQGYQYYDLVMAITEELGVTEQILIKGKKPVDFVDAQAKKYKHAMMYMPIIDINKPSGQELFRQYMDKKIVPLAYEVCWQQETPEVRKCMKDILAQGSKIWVNTLWASLCGGEEAGIYDDYAFEHGAEVYQKVLDFGTSIIQTDRPELLISYLKKIGRHD</sequence>
<dbReference type="PANTHER" id="PTHR46320:SF1">
    <property type="entry name" value="GLYCEROPHOSPHODIESTER PHOSPHODIESTERASE 1"/>
    <property type="match status" value="1"/>
</dbReference>
<comment type="caution">
    <text evidence="3">The sequence shown here is derived from an EMBL/GenBank/DDBJ whole genome shotgun (WGS) entry which is preliminary data.</text>
</comment>
<dbReference type="InterPro" id="IPR032160">
    <property type="entry name" value="DUF4996"/>
</dbReference>
<evidence type="ECO:0000259" key="2">
    <source>
        <dbReference type="PROSITE" id="PS51704"/>
    </source>
</evidence>
<dbReference type="Gene3D" id="3.20.20.190">
    <property type="entry name" value="Phosphatidylinositol (PI) phosphodiesterase"/>
    <property type="match status" value="1"/>
</dbReference>
<dbReference type="PANTHER" id="PTHR46320">
    <property type="entry name" value="GLYCEROPHOSPHODIESTER PHOSPHODIESTERASE 1"/>
    <property type="match status" value="1"/>
</dbReference>
<evidence type="ECO:0000313" key="5">
    <source>
        <dbReference type="EMBL" id="MDC2741714.1"/>
    </source>
</evidence>
<dbReference type="GO" id="GO:0005886">
    <property type="term" value="C:plasma membrane"/>
    <property type="evidence" value="ECO:0007669"/>
    <property type="project" value="TreeGrafter"/>
</dbReference>
<dbReference type="EMBL" id="VWLE01000031">
    <property type="protein sequence ID" value="KAA3953862.1"/>
    <property type="molecule type" value="Genomic_DNA"/>
</dbReference>
<dbReference type="InterPro" id="IPR030395">
    <property type="entry name" value="GP_PDE_dom"/>
</dbReference>
<accession>A0A139L8C4</accession>
<dbReference type="Proteomes" id="UP000323717">
    <property type="component" value="Unassembled WGS sequence"/>
</dbReference>
<dbReference type="GO" id="GO:0008889">
    <property type="term" value="F:glycerophosphodiester phosphodiesterase activity"/>
    <property type="evidence" value="ECO:0007669"/>
    <property type="project" value="TreeGrafter"/>
</dbReference>
<organism evidence="3 6">
    <name type="scientific">Bacteroides ovatus</name>
    <dbReference type="NCBI Taxonomy" id="28116"/>
    <lineage>
        <taxon>Bacteria</taxon>
        <taxon>Pseudomonadati</taxon>
        <taxon>Bacteroidota</taxon>
        <taxon>Bacteroidia</taxon>
        <taxon>Bacteroidales</taxon>
        <taxon>Bacteroidaceae</taxon>
        <taxon>Bacteroides</taxon>
    </lineage>
</organism>
<dbReference type="GO" id="GO:0006644">
    <property type="term" value="P:phospholipid metabolic process"/>
    <property type="evidence" value="ECO:0007669"/>
    <property type="project" value="TreeGrafter"/>
</dbReference>
<dbReference type="GO" id="GO:0070291">
    <property type="term" value="P:N-acylethanolamine metabolic process"/>
    <property type="evidence" value="ECO:0007669"/>
    <property type="project" value="TreeGrafter"/>
</dbReference>
<reference evidence="6 7" key="1">
    <citation type="journal article" date="2019" name="Nat. Med.">
        <title>A library of human gut bacterial isolates paired with longitudinal multiomics data enables mechanistic microbiome research.</title>
        <authorList>
            <person name="Poyet M."/>
            <person name="Groussin M."/>
            <person name="Gibbons S.M."/>
            <person name="Avila-Pacheco J."/>
            <person name="Jiang X."/>
            <person name="Kearney S.M."/>
            <person name="Perrotta A.R."/>
            <person name="Berdy B."/>
            <person name="Zhao S."/>
            <person name="Lieberman T.D."/>
            <person name="Swanson P.K."/>
            <person name="Smith M."/>
            <person name="Roesemann S."/>
            <person name="Alexander J.E."/>
            <person name="Rich S.A."/>
            <person name="Livny J."/>
            <person name="Vlamakis H."/>
            <person name="Clish C."/>
            <person name="Bullock K."/>
            <person name="Deik A."/>
            <person name="Scott J."/>
            <person name="Pierce K.A."/>
            <person name="Xavier R.J."/>
            <person name="Alm E.J."/>
        </authorList>
    </citation>
    <scope>NUCLEOTIDE SEQUENCE [LARGE SCALE GENOMIC DNA]</scope>
    <source>
        <strain evidence="4 7">BIOML-A14</strain>
        <strain evidence="3 6">BIOML-A163</strain>
    </source>
</reference>
<name>A0A139L8C4_BACOV</name>
<evidence type="ECO:0000313" key="6">
    <source>
        <dbReference type="Proteomes" id="UP000323717"/>
    </source>
</evidence>
<dbReference type="SUPFAM" id="SSF51695">
    <property type="entry name" value="PLC-like phosphodiesterases"/>
    <property type="match status" value="1"/>
</dbReference>
<dbReference type="Pfam" id="PF16387">
    <property type="entry name" value="DUF4996"/>
    <property type="match status" value="1"/>
</dbReference>
<protein>
    <submittedName>
        <fullName evidence="3">Glycerophosphodiester phosphodiesterase family protein</fullName>
    </submittedName>
</protein>
<dbReference type="AlphaFoldDB" id="A0A139L8C4"/>
<feature type="chain" id="PRO_5042681916" evidence="1">
    <location>
        <begin position="23"/>
        <end position="312"/>
    </location>
</feature>
<evidence type="ECO:0000256" key="1">
    <source>
        <dbReference type="SAM" id="SignalP"/>
    </source>
</evidence>
<evidence type="ECO:0000313" key="7">
    <source>
        <dbReference type="Proteomes" id="UP000435985"/>
    </source>
</evidence>
<dbReference type="CDD" id="cd08566">
    <property type="entry name" value="GDPD_AtGDE_like"/>
    <property type="match status" value="1"/>
</dbReference>
<dbReference type="InterPro" id="IPR017946">
    <property type="entry name" value="PLC-like_Pdiesterase_TIM-brl"/>
</dbReference>
<keyword evidence="1" id="KW-0732">Signal</keyword>
<proteinExistence type="predicted"/>
<gene>
    <name evidence="4" type="ORF">F3B98_03690</name>
    <name evidence="3" type="ORF">F3D71_04405</name>
    <name evidence="5" type="ORF">PO382_05695</name>
</gene>
<evidence type="ECO:0000313" key="3">
    <source>
        <dbReference type="EMBL" id="KAA3953862.1"/>
    </source>
</evidence>
<dbReference type="EMBL" id="VWFO01000003">
    <property type="protein sequence ID" value="KAA4666280.1"/>
    <property type="molecule type" value="Genomic_DNA"/>
</dbReference>
<dbReference type="GO" id="GO:0006580">
    <property type="term" value="P:ethanolamine metabolic process"/>
    <property type="evidence" value="ECO:0007669"/>
    <property type="project" value="TreeGrafter"/>
</dbReference>
<evidence type="ECO:0000313" key="4">
    <source>
        <dbReference type="EMBL" id="KAA4666280.1"/>
    </source>
</evidence>
<dbReference type="Proteomes" id="UP001219389">
    <property type="component" value="Unassembled WGS sequence"/>
</dbReference>
<dbReference type="Proteomes" id="UP000435985">
    <property type="component" value="Unassembled WGS sequence"/>
</dbReference>
<dbReference type="PROSITE" id="PS51704">
    <property type="entry name" value="GP_PDE"/>
    <property type="match status" value="1"/>
</dbReference>
<feature type="domain" description="GP-PDE" evidence="2">
    <location>
        <begin position="48"/>
        <end position="312"/>
    </location>
</feature>